<dbReference type="AlphaFoldDB" id="U5ENS5"/>
<dbReference type="EMBL" id="GANO01005002">
    <property type="protein sequence ID" value="JAB54869.1"/>
    <property type="molecule type" value="mRNA"/>
</dbReference>
<evidence type="ECO:0000313" key="2">
    <source>
        <dbReference type="EMBL" id="JAB54869.1"/>
    </source>
</evidence>
<evidence type="ECO:0000256" key="1">
    <source>
        <dbReference type="SAM" id="MobiDB-lite"/>
    </source>
</evidence>
<feature type="compositionally biased region" description="Polar residues" evidence="1">
    <location>
        <begin position="103"/>
        <end position="115"/>
    </location>
</feature>
<proteinExistence type="evidence at transcript level"/>
<sequence length="127" mass="14510">MRVEINLNVQEYGSLEKDLDEKIAEFKQDSDKMSEVSLFVDEVLSEAKKNAEQKLQTKLDEEKPKNGNGNNLFSAIKRGRVVTRTRGFVLRIFEAICNCTNQTVQIPGRNPNTSSQQQQPQQQPQQQ</sequence>
<name>U5ENS5_9DIPT</name>
<reference evidence="2" key="1">
    <citation type="journal article" date="2014" name="Insect Biochem. Mol. Biol.">
        <title>An insight into the sialome of the frog biting fly, Corethrella appendiculata.</title>
        <authorList>
            <person name="Ribeiro J.M.C."/>
            <person name="Chagas A.C."/>
            <person name="Pham V.M."/>
            <person name="Lounibos L.P."/>
            <person name="Calvo E."/>
        </authorList>
    </citation>
    <scope>NUCLEOTIDE SEQUENCE</scope>
    <source>
        <tissue evidence="2">Salivary glands</tissue>
    </source>
</reference>
<accession>U5ENS5</accession>
<feature type="region of interest" description="Disordered" evidence="1">
    <location>
        <begin position="103"/>
        <end position="127"/>
    </location>
</feature>
<organism evidence="2">
    <name type="scientific">Corethrella appendiculata</name>
    <dbReference type="NCBI Taxonomy" id="1370023"/>
    <lineage>
        <taxon>Eukaryota</taxon>
        <taxon>Metazoa</taxon>
        <taxon>Ecdysozoa</taxon>
        <taxon>Arthropoda</taxon>
        <taxon>Hexapoda</taxon>
        <taxon>Insecta</taxon>
        <taxon>Pterygota</taxon>
        <taxon>Neoptera</taxon>
        <taxon>Endopterygota</taxon>
        <taxon>Diptera</taxon>
        <taxon>Nematocera</taxon>
        <taxon>Culicoidea</taxon>
        <taxon>Chaoboridae</taxon>
        <taxon>Corethrella</taxon>
    </lineage>
</organism>
<feature type="compositionally biased region" description="Low complexity" evidence="1">
    <location>
        <begin position="116"/>
        <end position="127"/>
    </location>
</feature>
<protein>
    <submittedName>
        <fullName evidence="2">Uncharacterized protein</fullName>
    </submittedName>
</protein>